<evidence type="ECO:0000313" key="2">
    <source>
        <dbReference type="Proteomes" id="UP000321412"/>
    </source>
</evidence>
<protein>
    <submittedName>
        <fullName evidence="1">Uncharacterized protein</fullName>
    </submittedName>
</protein>
<reference evidence="1 2" key="1">
    <citation type="submission" date="2019-08" db="EMBL/GenBank/DDBJ databases">
        <title>Bradymonadales sp. TMQ4.</title>
        <authorList>
            <person name="Liang Q."/>
        </authorList>
    </citation>
    <scope>NUCLEOTIDE SEQUENCE [LARGE SCALE GENOMIC DNA]</scope>
    <source>
        <strain evidence="1 2">TMQ4</strain>
    </source>
</reference>
<sequence length="502" mass="54347">MSAFSSLTTLPQHMLSACTPASKFWPAVLVAALLLVMSGCASYTDTLRPTRQSLSVGDAESAIAELNTRLEVDATSELPANLKENRALFLLERATLLQAAGEYEQAARDLMHVDDHLEWVDLSGEGAAQVMRFIYSDDSGGYRAPAHERLLLNTQNMINFLAAGRLGSARVEARRFYVLARFFIDEGTRELVPGILGLGYYLSGATYEASGEYENAARFYARAYLSGVWPEAGPERLEDLIALTGYRGRDLQDFGVEDDHPLFFSARSRERLSGAEYRARHQQGDVLVVVQSGLSPYRQAARVGMDWALGYSQYSPYSGVYLSSDQRRKAMSLHASGVFNTLNFPVLTTEGLPPRRQVGLSVDGRVAPHSARVNVADQVHASWTMIGATAAAAAISRAVVRAVAGEASRAATDAALRHGGTEASAAGALGFLAGLAVKGTMSALDTPDTRSWTTLAADIDLFRIKLPAGRHTIAVDVGPHDDKRVVDVLSDEFVLLNFSALR</sequence>
<dbReference type="OrthoDB" id="9769023at2"/>
<organism evidence="1 2">
    <name type="scientific">Lujinxingia vulgaris</name>
    <dbReference type="NCBI Taxonomy" id="2600176"/>
    <lineage>
        <taxon>Bacteria</taxon>
        <taxon>Deltaproteobacteria</taxon>
        <taxon>Bradymonadales</taxon>
        <taxon>Lujinxingiaceae</taxon>
        <taxon>Lujinxingia</taxon>
    </lineage>
</organism>
<keyword evidence="2" id="KW-1185">Reference proteome</keyword>
<dbReference type="Proteomes" id="UP000321412">
    <property type="component" value="Unassembled WGS sequence"/>
</dbReference>
<evidence type="ECO:0000313" key="1">
    <source>
        <dbReference type="EMBL" id="TXD36152.1"/>
    </source>
</evidence>
<accession>A0A5C6XDG9</accession>
<name>A0A5C6XDG9_9DELT</name>
<proteinExistence type="predicted"/>
<dbReference type="EMBL" id="VOSM01000006">
    <property type="protein sequence ID" value="TXD36152.1"/>
    <property type="molecule type" value="Genomic_DNA"/>
</dbReference>
<dbReference type="RefSeq" id="WP_146981988.1">
    <property type="nucleotide sequence ID" value="NZ_VOSM01000006.1"/>
</dbReference>
<comment type="caution">
    <text evidence="1">The sequence shown here is derived from an EMBL/GenBank/DDBJ whole genome shotgun (WGS) entry which is preliminary data.</text>
</comment>
<dbReference type="AlphaFoldDB" id="A0A5C6XDG9"/>
<gene>
    <name evidence="1" type="ORF">FRC98_13600</name>
</gene>